<dbReference type="CDD" id="cd00082">
    <property type="entry name" value="HisKA"/>
    <property type="match status" value="1"/>
</dbReference>
<evidence type="ECO:0000256" key="8">
    <source>
        <dbReference type="ARBA" id="ARBA00022692"/>
    </source>
</evidence>
<dbReference type="OrthoDB" id="9804645at2"/>
<dbReference type="SMART" id="SM00304">
    <property type="entry name" value="HAMP"/>
    <property type="match status" value="1"/>
</dbReference>
<evidence type="ECO:0000259" key="17">
    <source>
        <dbReference type="PROSITE" id="PS50885"/>
    </source>
</evidence>
<keyword evidence="4" id="KW-1003">Cell membrane</keyword>
<dbReference type="InterPro" id="IPR036097">
    <property type="entry name" value="HisK_dim/P_sf"/>
</dbReference>
<dbReference type="SMART" id="SM00387">
    <property type="entry name" value="HATPase_c"/>
    <property type="match status" value="1"/>
</dbReference>
<organism evidence="18 19">
    <name type="scientific">Halomonas campaniensis</name>
    <dbReference type="NCBI Taxonomy" id="213554"/>
    <lineage>
        <taxon>Bacteria</taxon>
        <taxon>Pseudomonadati</taxon>
        <taxon>Pseudomonadota</taxon>
        <taxon>Gammaproteobacteria</taxon>
        <taxon>Oceanospirillales</taxon>
        <taxon>Halomonadaceae</taxon>
        <taxon>Halomonas</taxon>
    </lineage>
</organism>
<dbReference type="Pfam" id="PF02518">
    <property type="entry name" value="HATPase_c"/>
    <property type="match status" value="1"/>
</dbReference>
<dbReference type="PROSITE" id="PS50885">
    <property type="entry name" value="HAMP"/>
    <property type="match status" value="1"/>
</dbReference>
<accession>A0A246RY39</accession>
<dbReference type="SMART" id="SM00388">
    <property type="entry name" value="HisKA"/>
    <property type="match status" value="1"/>
</dbReference>
<evidence type="ECO:0000256" key="7">
    <source>
        <dbReference type="ARBA" id="ARBA00022679"/>
    </source>
</evidence>
<evidence type="ECO:0000259" key="16">
    <source>
        <dbReference type="PROSITE" id="PS50109"/>
    </source>
</evidence>
<evidence type="ECO:0000256" key="5">
    <source>
        <dbReference type="ARBA" id="ARBA00022519"/>
    </source>
</evidence>
<dbReference type="EC" id="2.7.13.3" evidence="3"/>
<keyword evidence="8 15" id="KW-0812">Transmembrane</keyword>
<feature type="domain" description="HAMP" evidence="17">
    <location>
        <begin position="236"/>
        <end position="288"/>
    </location>
</feature>
<dbReference type="InterPro" id="IPR003661">
    <property type="entry name" value="HisK_dim/P_dom"/>
</dbReference>
<evidence type="ECO:0000256" key="13">
    <source>
        <dbReference type="ARBA" id="ARBA00023012"/>
    </source>
</evidence>
<keyword evidence="6" id="KW-0597">Phosphoprotein</keyword>
<evidence type="ECO:0000256" key="6">
    <source>
        <dbReference type="ARBA" id="ARBA00022553"/>
    </source>
</evidence>
<comment type="subcellular location">
    <subcellularLocation>
        <location evidence="2">Cell inner membrane</location>
        <topology evidence="2">Multi-pass membrane protein</topology>
    </subcellularLocation>
</comment>
<evidence type="ECO:0000256" key="12">
    <source>
        <dbReference type="ARBA" id="ARBA00022989"/>
    </source>
</evidence>
<dbReference type="CDD" id="cd06225">
    <property type="entry name" value="HAMP"/>
    <property type="match status" value="1"/>
</dbReference>
<keyword evidence="11" id="KW-0067">ATP-binding</keyword>
<comment type="caution">
    <text evidence="18">The sequence shown here is derived from an EMBL/GenBank/DDBJ whole genome shotgun (WGS) entry which is preliminary data.</text>
</comment>
<dbReference type="PANTHER" id="PTHR44936:SF5">
    <property type="entry name" value="SENSOR HISTIDINE KINASE ENVZ"/>
    <property type="match status" value="1"/>
</dbReference>
<dbReference type="SUPFAM" id="SSF47384">
    <property type="entry name" value="Homodimeric domain of signal transducing histidine kinase"/>
    <property type="match status" value="1"/>
</dbReference>
<dbReference type="InterPro" id="IPR003660">
    <property type="entry name" value="HAMP_dom"/>
</dbReference>
<evidence type="ECO:0000313" key="19">
    <source>
        <dbReference type="Proteomes" id="UP000197334"/>
    </source>
</evidence>
<reference evidence="18 19" key="1">
    <citation type="submission" date="2014-08" db="EMBL/GenBank/DDBJ databases">
        <title>Draft genome sequence of a novel L-asparaginase producing marine bacterium, Halomonas campaniensis.</title>
        <authorList>
            <person name="Sundarakrishnan B."/>
            <person name="Moushumi Priya A."/>
            <person name="Raman G."/>
            <person name="Sakthivel N."/>
            <person name="Park S."/>
            <person name="Jayachandran S."/>
        </authorList>
    </citation>
    <scope>NUCLEOTIDE SEQUENCE [LARGE SCALE GENOMIC DNA]</scope>
    <source>
        <strain evidence="18 19">SK03</strain>
    </source>
</reference>
<dbReference type="STRING" id="213554.FF32_11270"/>
<comment type="catalytic activity">
    <reaction evidence="1">
        <text>ATP + protein L-histidine = ADP + protein N-phospho-L-histidine.</text>
        <dbReference type="EC" id="2.7.13.3"/>
    </reaction>
</comment>
<dbReference type="Proteomes" id="UP000197334">
    <property type="component" value="Unassembled WGS sequence"/>
</dbReference>
<keyword evidence="19" id="KW-1185">Reference proteome</keyword>
<sequence>MRRVEWATIRRRLSRRAARWLPASLRGRFVIIMIAGVLVAQGASYAIWTSQVRSSHLAQLDELSTNMAFSIASTMKFFRSLPVDYRHIVLDQLRNMGGTRFFVSVNERRLTIDDIGSGPEKEVVVNNVRSVLTRQLNIDDVIVEFSRPENLRVLNNEVLLYDLPPRWGQHSLLMEPLSPPILVVQLELAPGTWLYVATLLGVPDIFSGYRWLSEERLLVGLLVLLSVLALSLLGITSVTRPLARLSRAANQLGDDLDMPPLKESGPKEVAATAAAFNRMQRRIREQIEERERLFSAISHDLKTPLTRMRLRAEMLEDDYQRERFCASLDELDSLVKGALASVKGLDLHEEPTSVDLTHLIEELAEELSLQGGKVTIEIKSGSLIAPLIVKPVALKRCLANLLENAVFYGKQADVQLIDHGNAVTMRIRDHGPGIPEEQLGRVFSPFVRLEPSRSRHTGGSGLGLGIARHIARAHGGDIQLANHADGGLVVTLALPRQETITGL</sequence>
<dbReference type="PANTHER" id="PTHR44936">
    <property type="entry name" value="SENSOR PROTEIN CREC"/>
    <property type="match status" value="1"/>
</dbReference>
<dbReference type="InterPro" id="IPR003594">
    <property type="entry name" value="HATPase_dom"/>
</dbReference>
<evidence type="ECO:0000256" key="15">
    <source>
        <dbReference type="SAM" id="Phobius"/>
    </source>
</evidence>
<feature type="transmembrane region" description="Helical" evidence="15">
    <location>
        <begin position="217"/>
        <end position="238"/>
    </location>
</feature>
<dbReference type="Pfam" id="PF00672">
    <property type="entry name" value="HAMP"/>
    <property type="match status" value="1"/>
</dbReference>
<evidence type="ECO:0000256" key="14">
    <source>
        <dbReference type="ARBA" id="ARBA00023136"/>
    </source>
</evidence>
<keyword evidence="9" id="KW-0547">Nucleotide-binding</keyword>
<keyword evidence="13" id="KW-0902">Two-component regulatory system</keyword>
<proteinExistence type="predicted"/>
<gene>
    <name evidence="18" type="ORF">JI62_15845</name>
</gene>
<evidence type="ECO:0000256" key="10">
    <source>
        <dbReference type="ARBA" id="ARBA00022777"/>
    </source>
</evidence>
<dbReference type="GO" id="GO:0000155">
    <property type="term" value="F:phosphorelay sensor kinase activity"/>
    <property type="evidence" value="ECO:0007669"/>
    <property type="project" value="InterPro"/>
</dbReference>
<dbReference type="InterPro" id="IPR004358">
    <property type="entry name" value="Sig_transdc_His_kin-like_C"/>
</dbReference>
<dbReference type="InterPro" id="IPR036890">
    <property type="entry name" value="HATPase_C_sf"/>
</dbReference>
<dbReference type="GO" id="GO:0005524">
    <property type="term" value="F:ATP binding"/>
    <property type="evidence" value="ECO:0007669"/>
    <property type="project" value="UniProtKB-KW"/>
</dbReference>
<evidence type="ECO:0000256" key="9">
    <source>
        <dbReference type="ARBA" id="ARBA00022741"/>
    </source>
</evidence>
<dbReference type="InterPro" id="IPR005467">
    <property type="entry name" value="His_kinase_dom"/>
</dbReference>
<keyword evidence="14 15" id="KW-0472">Membrane</keyword>
<dbReference type="EMBL" id="JPUA01000034">
    <property type="protein sequence ID" value="OWV29082.1"/>
    <property type="molecule type" value="Genomic_DNA"/>
</dbReference>
<dbReference type="AlphaFoldDB" id="A0A246RY39"/>
<dbReference type="PRINTS" id="PR00344">
    <property type="entry name" value="BCTRLSENSOR"/>
</dbReference>
<feature type="domain" description="Histidine kinase" evidence="16">
    <location>
        <begin position="296"/>
        <end position="498"/>
    </location>
</feature>
<dbReference type="GO" id="GO:0005886">
    <property type="term" value="C:plasma membrane"/>
    <property type="evidence" value="ECO:0007669"/>
    <property type="project" value="UniProtKB-SubCell"/>
</dbReference>
<dbReference type="PROSITE" id="PS50109">
    <property type="entry name" value="HIS_KIN"/>
    <property type="match status" value="1"/>
</dbReference>
<evidence type="ECO:0000256" key="11">
    <source>
        <dbReference type="ARBA" id="ARBA00022840"/>
    </source>
</evidence>
<dbReference type="Gene3D" id="1.10.287.130">
    <property type="match status" value="1"/>
</dbReference>
<dbReference type="Pfam" id="PF00512">
    <property type="entry name" value="HisKA"/>
    <property type="match status" value="1"/>
</dbReference>
<evidence type="ECO:0000256" key="1">
    <source>
        <dbReference type="ARBA" id="ARBA00000085"/>
    </source>
</evidence>
<dbReference type="CDD" id="cd00075">
    <property type="entry name" value="HATPase"/>
    <property type="match status" value="1"/>
</dbReference>
<dbReference type="Gene3D" id="3.30.565.10">
    <property type="entry name" value="Histidine kinase-like ATPase, C-terminal domain"/>
    <property type="match status" value="1"/>
</dbReference>
<keyword evidence="12 15" id="KW-1133">Transmembrane helix</keyword>
<dbReference type="RefSeq" id="WP_088701091.1">
    <property type="nucleotide sequence ID" value="NZ_JPUA01000034.1"/>
</dbReference>
<evidence type="ECO:0000256" key="4">
    <source>
        <dbReference type="ARBA" id="ARBA00022475"/>
    </source>
</evidence>
<keyword evidence="7" id="KW-0808">Transferase</keyword>
<keyword evidence="5" id="KW-0997">Cell inner membrane</keyword>
<dbReference type="InterPro" id="IPR050980">
    <property type="entry name" value="2C_sensor_his_kinase"/>
</dbReference>
<protein>
    <recommendedName>
        <fullName evidence="3">histidine kinase</fullName>
        <ecNumber evidence="3">2.7.13.3</ecNumber>
    </recommendedName>
</protein>
<evidence type="ECO:0000256" key="2">
    <source>
        <dbReference type="ARBA" id="ARBA00004429"/>
    </source>
</evidence>
<evidence type="ECO:0000256" key="3">
    <source>
        <dbReference type="ARBA" id="ARBA00012438"/>
    </source>
</evidence>
<name>A0A246RY39_9GAMM</name>
<keyword evidence="10 18" id="KW-0418">Kinase</keyword>
<dbReference type="SUPFAM" id="SSF55874">
    <property type="entry name" value="ATPase domain of HSP90 chaperone/DNA topoisomerase II/histidine kinase"/>
    <property type="match status" value="1"/>
</dbReference>
<evidence type="ECO:0000313" key="18">
    <source>
        <dbReference type="EMBL" id="OWV29082.1"/>
    </source>
</evidence>